<dbReference type="SUPFAM" id="SSF53756">
    <property type="entry name" value="UDP-Glycosyltransferase/glycogen phosphorylase"/>
    <property type="match status" value="1"/>
</dbReference>
<dbReference type="InterPro" id="IPR048066">
    <property type="entry name" value="ATG26_PH_GRAM1"/>
</dbReference>
<feature type="region of interest" description="Disordered" evidence="12">
    <location>
        <begin position="207"/>
        <end position="273"/>
    </location>
</feature>
<proteinExistence type="inferred from homology"/>
<evidence type="ECO:0000313" key="15">
    <source>
        <dbReference type="Proteomes" id="UP000184267"/>
    </source>
</evidence>
<dbReference type="FunFam" id="3.40.50.2000:FF:000029">
    <property type="entry name" value="Sterol 3-beta-glucosyltransferase"/>
    <property type="match status" value="1"/>
</dbReference>
<dbReference type="InterPro" id="IPR011993">
    <property type="entry name" value="PH-like_dom_sf"/>
</dbReference>
<comment type="catalytic activity">
    <reaction evidence="11">
        <text>a sterol + UDP-alpha-D-glucose = a sterol 3-beta-D-glucoside + UDP + H(+)</text>
        <dbReference type="Rhea" id="RHEA:22724"/>
        <dbReference type="ChEBI" id="CHEBI:15378"/>
        <dbReference type="ChEBI" id="CHEBI:15889"/>
        <dbReference type="ChEBI" id="CHEBI:37424"/>
        <dbReference type="ChEBI" id="CHEBI:58223"/>
        <dbReference type="ChEBI" id="CHEBI:58885"/>
        <dbReference type="EC" id="2.4.1.173"/>
    </reaction>
    <physiologicalReaction direction="left-to-right" evidence="11">
        <dbReference type="Rhea" id="RHEA:22725"/>
    </physiologicalReaction>
</comment>
<dbReference type="Pfam" id="PF06722">
    <property type="entry name" value="EryCIII-like_C"/>
    <property type="match status" value="1"/>
</dbReference>
<dbReference type="FunFam" id="3.40.50.2000:FF:000009">
    <property type="entry name" value="Sterol 3-beta-glucosyltransferase UGT80A2"/>
    <property type="match status" value="1"/>
</dbReference>
<protein>
    <recommendedName>
        <fullName evidence="4">sterol 3beta-glucosyltransferase</fullName>
        <ecNumber evidence="4">2.4.1.173</ecNumber>
    </recommendedName>
    <alternativeName>
        <fullName evidence="9">Autophagy-related protein 26</fullName>
    </alternativeName>
</protein>
<dbReference type="InterPro" id="IPR010610">
    <property type="entry name" value="EryCIII-like_C"/>
</dbReference>
<dbReference type="Gene3D" id="2.30.29.30">
    <property type="entry name" value="Pleckstrin-homology domain (PH domain)/Phosphotyrosine-binding domain (PTB)"/>
    <property type="match status" value="2"/>
</dbReference>
<feature type="region of interest" description="Disordered" evidence="12">
    <location>
        <begin position="1"/>
        <end position="139"/>
    </location>
</feature>
<dbReference type="InterPro" id="IPR002213">
    <property type="entry name" value="UDP_glucos_trans"/>
</dbReference>
<dbReference type="OMA" id="WRNKTLG"/>
<dbReference type="GO" id="GO:0016125">
    <property type="term" value="P:sterol metabolic process"/>
    <property type="evidence" value="ECO:0007669"/>
    <property type="project" value="TreeGrafter"/>
</dbReference>
<dbReference type="PROSITE" id="PS50003">
    <property type="entry name" value="PH_DOMAIN"/>
    <property type="match status" value="1"/>
</dbReference>
<evidence type="ECO:0000256" key="9">
    <source>
        <dbReference type="ARBA" id="ARBA00029843"/>
    </source>
</evidence>
<reference evidence="14 15" key="1">
    <citation type="submission" date="2016-10" db="EMBL/GenBank/DDBJ databases">
        <title>Genome sequence of the basidiomycete white-rot fungus Trametes pubescens.</title>
        <authorList>
            <person name="Makela M.R."/>
            <person name="Granchi Z."/>
            <person name="Peng M."/>
            <person name="De Vries R.P."/>
            <person name="Grigoriev I."/>
            <person name="Riley R."/>
            <person name="Hilden K."/>
        </authorList>
    </citation>
    <scope>NUCLEOTIDE SEQUENCE [LARGE SCALE GENOMIC DNA]</scope>
    <source>
        <strain evidence="14 15">FBCC735</strain>
    </source>
</reference>
<feature type="compositionally biased region" description="Polar residues" evidence="12">
    <location>
        <begin position="21"/>
        <end position="41"/>
    </location>
</feature>
<dbReference type="STRING" id="154538.A0A1M2VAW2"/>
<organism evidence="14 15">
    <name type="scientific">Trametes pubescens</name>
    <name type="common">White-rot fungus</name>
    <dbReference type="NCBI Taxonomy" id="154538"/>
    <lineage>
        <taxon>Eukaryota</taxon>
        <taxon>Fungi</taxon>
        <taxon>Dikarya</taxon>
        <taxon>Basidiomycota</taxon>
        <taxon>Agaricomycotina</taxon>
        <taxon>Agaricomycetes</taxon>
        <taxon>Polyporales</taxon>
        <taxon>Polyporaceae</taxon>
        <taxon>Trametes</taxon>
    </lineage>
</organism>
<dbReference type="CDD" id="cd13216">
    <property type="entry name" value="PH-GRAM2_AGT26"/>
    <property type="match status" value="1"/>
</dbReference>
<dbReference type="OrthoDB" id="10261837at2759"/>
<dbReference type="Proteomes" id="UP000184267">
    <property type="component" value="Unassembled WGS sequence"/>
</dbReference>
<feature type="compositionally biased region" description="Low complexity" evidence="12">
    <location>
        <begin position="650"/>
        <end position="683"/>
    </location>
</feature>
<comment type="similarity">
    <text evidence="3">Belongs to the glycosyltransferase 28 family.</text>
</comment>
<dbReference type="Gene3D" id="3.40.50.2000">
    <property type="entry name" value="Glycogen Phosphorylase B"/>
    <property type="match status" value="2"/>
</dbReference>
<feature type="compositionally biased region" description="Polar residues" evidence="12">
    <location>
        <begin position="125"/>
        <end position="138"/>
    </location>
</feature>
<evidence type="ECO:0000256" key="1">
    <source>
        <dbReference type="ARBA" id="ARBA00004170"/>
    </source>
</evidence>
<feature type="region of interest" description="Disordered" evidence="12">
    <location>
        <begin position="542"/>
        <end position="606"/>
    </location>
</feature>
<keyword evidence="5" id="KW-0963">Cytoplasm</keyword>
<dbReference type="SMART" id="SM00233">
    <property type="entry name" value="PH"/>
    <property type="match status" value="1"/>
</dbReference>
<dbReference type="FunFam" id="2.30.29.30:FF:000303">
    <property type="entry name" value="Sterol 3-beta-glucosyltransferase"/>
    <property type="match status" value="1"/>
</dbReference>
<keyword evidence="15" id="KW-1185">Reference proteome</keyword>
<feature type="domain" description="PH" evidence="13">
    <location>
        <begin position="364"/>
        <end position="456"/>
    </location>
</feature>
<dbReference type="GO" id="GO:0005975">
    <property type="term" value="P:carbohydrate metabolic process"/>
    <property type="evidence" value="ECO:0007669"/>
    <property type="project" value="InterPro"/>
</dbReference>
<comment type="catalytic activity">
    <reaction evidence="10">
        <text>ergosterol + UDP-alpha-D-glucose = ergosteryl 3-beta-D-glucoside + UDP + H(+)</text>
        <dbReference type="Rhea" id="RHEA:61836"/>
        <dbReference type="ChEBI" id="CHEBI:15378"/>
        <dbReference type="ChEBI" id="CHEBI:16933"/>
        <dbReference type="ChEBI" id="CHEBI:52973"/>
        <dbReference type="ChEBI" id="CHEBI:58223"/>
        <dbReference type="ChEBI" id="CHEBI:58885"/>
    </reaction>
    <physiologicalReaction direction="left-to-right" evidence="10">
        <dbReference type="Rhea" id="RHEA:61837"/>
    </physiologicalReaction>
</comment>
<evidence type="ECO:0000256" key="12">
    <source>
        <dbReference type="SAM" id="MobiDB-lite"/>
    </source>
</evidence>
<accession>A0A1M2VAW2</accession>
<feature type="region of interest" description="Disordered" evidence="12">
    <location>
        <begin position="627"/>
        <end position="693"/>
    </location>
</feature>
<evidence type="ECO:0000256" key="5">
    <source>
        <dbReference type="ARBA" id="ARBA00022490"/>
    </source>
</evidence>
<dbReference type="InterPro" id="IPR001849">
    <property type="entry name" value="PH_domain"/>
</dbReference>
<dbReference type="CDD" id="cd13215">
    <property type="entry name" value="PH-GRAM1_AGT26"/>
    <property type="match status" value="1"/>
</dbReference>
<evidence type="ECO:0000256" key="8">
    <source>
        <dbReference type="ARBA" id="ARBA00023136"/>
    </source>
</evidence>
<evidence type="ECO:0000256" key="2">
    <source>
        <dbReference type="ARBA" id="ARBA00004496"/>
    </source>
</evidence>
<dbReference type="Pfam" id="PF00169">
    <property type="entry name" value="PH"/>
    <property type="match status" value="1"/>
</dbReference>
<name>A0A1M2VAW2_TRAPU</name>
<feature type="region of interest" description="Disordered" evidence="12">
    <location>
        <begin position="1413"/>
        <end position="1455"/>
    </location>
</feature>
<evidence type="ECO:0000313" key="14">
    <source>
        <dbReference type="EMBL" id="OJT04758.1"/>
    </source>
</evidence>
<dbReference type="SUPFAM" id="SSF50729">
    <property type="entry name" value="PH domain-like"/>
    <property type="match status" value="1"/>
</dbReference>
<dbReference type="EC" id="2.4.1.173" evidence="4"/>
<gene>
    <name evidence="14" type="ORF">TRAPUB_4552</name>
</gene>
<feature type="compositionally biased region" description="Polar residues" evidence="12">
    <location>
        <begin position="591"/>
        <end position="602"/>
    </location>
</feature>
<dbReference type="GO" id="GO:0016906">
    <property type="term" value="F:sterol 3-beta-glucosyltransferase activity"/>
    <property type="evidence" value="ECO:0007669"/>
    <property type="project" value="UniProtKB-EC"/>
</dbReference>
<evidence type="ECO:0000256" key="3">
    <source>
        <dbReference type="ARBA" id="ARBA00006962"/>
    </source>
</evidence>
<keyword evidence="6" id="KW-0328">Glycosyltransferase</keyword>
<keyword evidence="7 14" id="KW-0808">Transferase</keyword>
<evidence type="ECO:0000259" key="13">
    <source>
        <dbReference type="PROSITE" id="PS50003"/>
    </source>
</evidence>
<dbReference type="Pfam" id="PF02893">
    <property type="entry name" value="GRAM"/>
    <property type="match status" value="1"/>
</dbReference>
<feature type="compositionally biased region" description="Polar residues" evidence="12">
    <location>
        <begin position="89"/>
        <end position="98"/>
    </location>
</feature>
<dbReference type="InterPro" id="IPR048065">
    <property type="entry name" value="ATG26_PH_GRAM2"/>
</dbReference>
<dbReference type="CDD" id="cd03784">
    <property type="entry name" value="GT1_Gtf-like"/>
    <property type="match status" value="1"/>
</dbReference>
<keyword evidence="8" id="KW-0472">Membrane</keyword>
<evidence type="ECO:0000256" key="4">
    <source>
        <dbReference type="ARBA" id="ARBA00012650"/>
    </source>
</evidence>
<comment type="subcellular location">
    <subcellularLocation>
        <location evidence="2">Cytoplasm</location>
    </subcellularLocation>
    <subcellularLocation>
        <location evidence="1">Membrane</location>
        <topology evidence="1">Peripheral membrane protein</topology>
    </subcellularLocation>
</comment>
<feature type="compositionally biased region" description="Polar residues" evidence="12">
    <location>
        <begin position="556"/>
        <end position="570"/>
    </location>
</feature>
<dbReference type="EMBL" id="MNAD01001519">
    <property type="protein sequence ID" value="OJT04758.1"/>
    <property type="molecule type" value="Genomic_DNA"/>
</dbReference>
<feature type="region of interest" description="Disordered" evidence="12">
    <location>
        <begin position="170"/>
        <end position="193"/>
    </location>
</feature>
<dbReference type="SMART" id="SM00568">
    <property type="entry name" value="GRAM"/>
    <property type="match status" value="2"/>
</dbReference>
<dbReference type="InterPro" id="IPR050426">
    <property type="entry name" value="Glycosyltransferase_28"/>
</dbReference>
<dbReference type="InterPro" id="IPR004182">
    <property type="entry name" value="GRAM"/>
</dbReference>
<dbReference type="Pfam" id="PF03033">
    <property type="entry name" value="Glyco_transf_28"/>
    <property type="match status" value="1"/>
</dbReference>
<evidence type="ECO:0000256" key="6">
    <source>
        <dbReference type="ARBA" id="ARBA00022676"/>
    </source>
</evidence>
<dbReference type="GO" id="GO:0016020">
    <property type="term" value="C:membrane"/>
    <property type="evidence" value="ECO:0007669"/>
    <property type="project" value="UniProtKB-SubCell"/>
</dbReference>
<dbReference type="GO" id="GO:0005737">
    <property type="term" value="C:cytoplasm"/>
    <property type="evidence" value="ECO:0007669"/>
    <property type="project" value="UniProtKB-SubCell"/>
</dbReference>
<comment type="caution">
    <text evidence="14">The sequence shown here is derived from an EMBL/GenBank/DDBJ whole genome shotgun (WGS) entry which is preliminary data.</text>
</comment>
<evidence type="ECO:0000256" key="11">
    <source>
        <dbReference type="ARBA" id="ARBA00049453"/>
    </source>
</evidence>
<dbReference type="InterPro" id="IPR004276">
    <property type="entry name" value="GlycoTrans_28_N"/>
</dbReference>
<dbReference type="PANTHER" id="PTHR48050">
    <property type="entry name" value="STEROL 3-BETA-GLUCOSYLTRANSFERASE"/>
    <property type="match status" value="1"/>
</dbReference>
<feature type="compositionally biased region" description="Low complexity" evidence="12">
    <location>
        <begin position="1427"/>
        <end position="1437"/>
    </location>
</feature>
<evidence type="ECO:0000256" key="10">
    <source>
        <dbReference type="ARBA" id="ARBA00047886"/>
    </source>
</evidence>
<dbReference type="PANTHER" id="PTHR48050:SF25">
    <property type="entry name" value="STEROL 3-BETA-GLUCOSYLTRANSFERASE"/>
    <property type="match status" value="1"/>
</dbReference>
<evidence type="ECO:0000256" key="7">
    <source>
        <dbReference type="ARBA" id="ARBA00022679"/>
    </source>
</evidence>
<sequence length="1455" mass="160544">MAHNTPPGSPPTIPGSLPSTAASPTSESDSAQPPTLQSIGESAQRALDKTRDTPLLSQSQPALPQSGPMRMFSLTRKGKEKHTHGGDHATSSQSQVLASRSKSPSRLPSRKRKPATGAEEDSPFITPSSPSLGPSQPENAIWRGFRSMHAGTQTFIQALQAVPWAEDQDNDDEFLNHNANPAEAESDEDDRPVNRLTSSIHAIYRPLARFRRGEPSGLTHPSARGPTLPTLSDTEDSAPSEDHPMSDEEGDFEPAAPGHIMGSSHTGRTSPEPILGLDASIMEIQELSSRERAAGRSANMATVRQNRRTQLAEKLRDVFELDNINEVVAEMPCWLLRSVLLQGYMYLTDAYICFFAHLPSREDQVLKSGSLMKRAQRTKRWIRHWFILKNDVLSWYQSASDPYFPHGVVDLRYAISCEAVNEKDIRLRTNEKSIRLSADSAASRDEWVKAILKVILKITNMGDSIKIAIPYPAVVDVDRSNTMEFSETIEIKVQDKSSDLALDSYFFAYFNNLPGALEQIRDAVRAYRTMPSFQHAPVVVDTTTARSPGPRPTAERVQSTSAVEQHSKSPSGFKLTSLLRPLQETLPIGRSASTPGPSTGDTNNEDFTHIIKRSGSSFVPIAAAAETTSPIEGEPSGRPDLLRASSSSLTPVHTPTPTDHTYPPSVSGSSADVHAHSHSAGSSTKDAPTGSGWSVGMPSMPSWLRVPSRSLLFGVPTFSGVRPHLEHAMTLPATHTLPGVTEIVSSHSRGSSRSRFHTTSASTSGDFGFFSILETPHDGVDAETVDKFRQAFAFDDKENLLGIFPGYLYRLLPVHGRLYVSSNYFCFKSTGPLTSRTRMMLPLRDILSTEKQKSFHFGHFGLVVIVRGHEELFFEFADEERRDAFVNVLQRQLDDTRQRIASGDTRSTSSGRQDALILEEFGSRDPLERSDSQGSLSESTAPAHMFTSQSSTFLSFKPDKSLHFTMLTIGSRGDVQPYIALAKGLMADGHRVRIATHGEFKEWVESHGIEFGYVGGDPAELMRICVENGTFTVAFLKEGVAKFRGWIDDLLKTSWEACQGTDVLIESPSAMGGYHIAEALKIPYFRAFTMTWTRTRAYPHAFAVPEHKMGGNYNYMTYVLFDQVFWRGTSGQINRWRRNTLGLPGTSLDKMDPHKIPFLYNFSPIIVPQPLDWPEWIRVTGYWFLDDADVGSKKWEPPQSLLDFMAEARKAKKKIVYIGFGSIVVPDPKTMTRCVIDAIVDSGVYAIMSKGWSDRLVKNAPAQTEPEEPLPKQIYPISSIPHDWLFKQIDAACHHGGAGTTGASLRAGIPTIIKPFFGDQFFWADRVEALGVGAAVRKLTVEVLAQALRDATTNQKQIDRAKAVGEQIRAENGVAVAMEAIYRDLEYARSLIKGAAHHDRDLREELFDAEHATIRDYPSSTPDEHPSPSGSATGPASDWSVISDSDDPSQDSHEL</sequence>